<keyword evidence="3 5" id="KW-0456">Lyase</keyword>
<dbReference type="InterPro" id="IPR050251">
    <property type="entry name" value="HpcH-HpaI_aldolase"/>
</dbReference>
<dbReference type="PANTHER" id="PTHR30502:SF0">
    <property type="entry name" value="PHOSPHOENOLPYRUVATE CARBOXYLASE FAMILY PROTEIN"/>
    <property type="match status" value="1"/>
</dbReference>
<dbReference type="GO" id="GO:0016829">
    <property type="term" value="F:lyase activity"/>
    <property type="evidence" value="ECO:0007669"/>
    <property type="project" value="UniProtKB-KW"/>
</dbReference>
<evidence type="ECO:0000313" key="5">
    <source>
        <dbReference type="EMBL" id="WDR03888.1"/>
    </source>
</evidence>
<name>A0ABY7YRC5_9HYPH</name>
<dbReference type="InterPro" id="IPR040442">
    <property type="entry name" value="Pyrv_kinase-like_dom_sf"/>
</dbReference>
<evidence type="ECO:0000256" key="3">
    <source>
        <dbReference type="ARBA" id="ARBA00023239"/>
    </source>
</evidence>
<reference evidence="5 6" key="1">
    <citation type="submission" date="2023-02" db="EMBL/GenBank/DDBJ databases">
        <title>Devosia algicola sp. nov., isolated from the phycosphere of marine algae.</title>
        <authorList>
            <person name="Kim J.M."/>
            <person name="Lee J.K."/>
            <person name="Choi B.J."/>
            <person name="Bayburt H."/>
            <person name="Jeon C.O."/>
        </authorList>
    </citation>
    <scope>NUCLEOTIDE SEQUENCE [LARGE SCALE GENOMIC DNA]</scope>
    <source>
        <strain evidence="5 6">G20-9</strain>
    </source>
</reference>
<evidence type="ECO:0000313" key="6">
    <source>
        <dbReference type="Proteomes" id="UP001220530"/>
    </source>
</evidence>
<evidence type="ECO:0000259" key="4">
    <source>
        <dbReference type="Pfam" id="PF03328"/>
    </source>
</evidence>
<sequence>MRPNTLKQRIRDNQPIVSAWLSIPSGYSAEILARQGFDCVNVDLQHGMIGFDHAVPMLQAISATDAIPIVRVGNSEPAAMMKLLDAGAYGVICPMISNVEDAQTFVSACRYPPHGNRSFGPARGLLYGGADYAKHANDEILTIGMIETREGLDNVDAIAAVDGLDGLFIGPNDLSLALGKAPMAEPTDPEVVAAIAKILEAAQNQAKVAGIFCSSPAAAAKRIAQGFGFVVPGNDAGMLTQAGRNAVAGARANPAADAGNTKGGSGY</sequence>
<feature type="domain" description="HpcH/HpaI aldolase/citrate lyase" evidence="4">
    <location>
        <begin position="20"/>
        <end position="240"/>
    </location>
</feature>
<evidence type="ECO:0000256" key="1">
    <source>
        <dbReference type="ARBA" id="ARBA00005568"/>
    </source>
</evidence>
<evidence type="ECO:0000256" key="2">
    <source>
        <dbReference type="ARBA" id="ARBA00022723"/>
    </source>
</evidence>
<dbReference type="InterPro" id="IPR005000">
    <property type="entry name" value="Aldolase/citrate-lyase_domain"/>
</dbReference>
<protein>
    <submittedName>
        <fullName evidence="5">Aldolase/citrate lyase family protein</fullName>
    </submittedName>
</protein>
<dbReference type="SUPFAM" id="SSF51621">
    <property type="entry name" value="Phosphoenolpyruvate/pyruvate domain"/>
    <property type="match status" value="1"/>
</dbReference>
<dbReference type="Pfam" id="PF03328">
    <property type="entry name" value="HpcH_HpaI"/>
    <property type="match status" value="1"/>
</dbReference>
<dbReference type="InterPro" id="IPR015813">
    <property type="entry name" value="Pyrv/PenolPyrv_kinase-like_dom"/>
</dbReference>
<accession>A0ABY7YRC5</accession>
<dbReference type="RefSeq" id="WP_282220275.1">
    <property type="nucleotide sequence ID" value="NZ_CP118246.1"/>
</dbReference>
<organism evidence="5 6">
    <name type="scientific">Devosia algicola</name>
    <dbReference type="NCBI Taxonomy" id="3026418"/>
    <lineage>
        <taxon>Bacteria</taxon>
        <taxon>Pseudomonadati</taxon>
        <taxon>Pseudomonadota</taxon>
        <taxon>Alphaproteobacteria</taxon>
        <taxon>Hyphomicrobiales</taxon>
        <taxon>Devosiaceae</taxon>
        <taxon>Devosia</taxon>
    </lineage>
</organism>
<dbReference type="Gene3D" id="3.20.20.60">
    <property type="entry name" value="Phosphoenolpyruvate-binding domains"/>
    <property type="match status" value="1"/>
</dbReference>
<comment type="similarity">
    <text evidence="1">Belongs to the HpcH/HpaI aldolase family.</text>
</comment>
<dbReference type="EMBL" id="CP118246">
    <property type="protein sequence ID" value="WDR03888.1"/>
    <property type="molecule type" value="Genomic_DNA"/>
</dbReference>
<gene>
    <name evidence="5" type="ORF">PSQ19_07610</name>
</gene>
<dbReference type="Proteomes" id="UP001220530">
    <property type="component" value="Chromosome"/>
</dbReference>
<proteinExistence type="inferred from homology"/>
<keyword evidence="6" id="KW-1185">Reference proteome</keyword>
<keyword evidence="2" id="KW-0479">Metal-binding</keyword>
<dbReference type="PANTHER" id="PTHR30502">
    <property type="entry name" value="2-KETO-3-DEOXY-L-RHAMNONATE ALDOLASE"/>
    <property type="match status" value="1"/>
</dbReference>